<keyword evidence="2" id="KW-0802">TPR repeat</keyword>
<dbReference type="PANTHER" id="PTHR16263">
    <property type="entry name" value="TETRATRICOPEPTIDE REPEAT PROTEIN 38"/>
    <property type="match status" value="1"/>
</dbReference>
<proteinExistence type="predicted"/>
<dbReference type="AlphaFoldDB" id="A0AA35STF5"/>
<evidence type="ECO:0000313" key="4">
    <source>
        <dbReference type="EMBL" id="CAI8034666.1"/>
    </source>
</evidence>
<comment type="caution">
    <text evidence="4">The sequence shown here is derived from an EMBL/GenBank/DDBJ whole genome shotgun (WGS) entry which is preliminary data.</text>
</comment>
<gene>
    <name evidence="4" type="ORF">GBAR_LOCUS19494</name>
</gene>
<evidence type="ECO:0000256" key="3">
    <source>
        <dbReference type="SAM" id="MobiDB-lite"/>
    </source>
</evidence>
<dbReference type="InterPro" id="IPR033891">
    <property type="entry name" value="TTC38"/>
</dbReference>
<name>A0AA35STF5_GEOBA</name>
<feature type="compositionally biased region" description="Polar residues" evidence="3">
    <location>
        <begin position="281"/>
        <end position="295"/>
    </location>
</feature>
<feature type="non-terminal residue" evidence="4">
    <location>
        <position position="1"/>
    </location>
</feature>
<feature type="region of interest" description="Disordered" evidence="3">
    <location>
        <begin position="281"/>
        <end position="308"/>
    </location>
</feature>
<dbReference type="Proteomes" id="UP001174909">
    <property type="component" value="Unassembled WGS sequence"/>
</dbReference>
<accession>A0AA35STF5</accession>
<organism evidence="4 5">
    <name type="scientific">Geodia barretti</name>
    <name type="common">Barrett's horny sponge</name>
    <dbReference type="NCBI Taxonomy" id="519541"/>
    <lineage>
        <taxon>Eukaryota</taxon>
        <taxon>Metazoa</taxon>
        <taxon>Porifera</taxon>
        <taxon>Demospongiae</taxon>
        <taxon>Heteroscleromorpha</taxon>
        <taxon>Tetractinellida</taxon>
        <taxon>Astrophorina</taxon>
        <taxon>Geodiidae</taxon>
        <taxon>Geodia</taxon>
    </lineage>
</organism>
<sequence>YYGEAEKAAREAIELQRKTPFACHVMAHVIEETKEAGEGVEFLTGSRGDWSDTVYNNHLTWHLTLYHLGGCGSVTLVELGDTEAVLNEYDTILVKSVTPDNRLGLLDASSLLWRLNLMGVDVGNRWQRITDSLRIHIGKHGSSWYDAHLMFSLCHGRLCEETARLALAREMVKSVEEYAKNGGSYDSSVSEMVGVPCCNALLAYGEEKYDEVVSLLVPLRYDLHRLGGSWAQRQVFNLTMIQAAVNARDIPMAMALVAELKAQKPQCRSLSSLFNSLKTTYDAKNTTPTDHTPSSPARKKPRTEQDNS</sequence>
<protein>
    <submittedName>
        <fullName evidence="4">Tetratricopeptide repeat protein 38</fullName>
    </submittedName>
</protein>
<reference evidence="4" key="1">
    <citation type="submission" date="2023-03" db="EMBL/GenBank/DDBJ databases">
        <authorList>
            <person name="Steffen K."/>
            <person name="Cardenas P."/>
        </authorList>
    </citation>
    <scope>NUCLEOTIDE SEQUENCE</scope>
</reference>
<dbReference type="PANTHER" id="PTHR16263:SF4">
    <property type="entry name" value="TETRATRICOPEPTIDE REPEAT PROTEIN 38"/>
    <property type="match status" value="1"/>
</dbReference>
<dbReference type="EMBL" id="CASHTH010002751">
    <property type="protein sequence ID" value="CAI8034666.1"/>
    <property type="molecule type" value="Genomic_DNA"/>
</dbReference>
<evidence type="ECO:0000256" key="1">
    <source>
        <dbReference type="ARBA" id="ARBA00022737"/>
    </source>
</evidence>
<evidence type="ECO:0000256" key="2">
    <source>
        <dbReference type="ARBA" id="ARBA00022803"/>
    </source>
</evidence>
<keyword evidence="1" id="KW-0677">Repeat</keyword>
<keyword evidence="5" id="KW-1185">Reference proteome</keyword>
<evidence type="ECO:0000313" key="5">
    <source>
        <dbReference type="Proteomes" id="UP001174909"/>
    </source>
</evidence>